<feature type="compositionally biased region" description="Basic and acidic residues" evidence="1">
    <location>
        <begin position="389"/>
        <end position="401"/>
    </location>
</feature>
<dbReference type="EMBL" id="CAJMWZ010006691">
    <property type="protein sequence ID" value="CAE6526337.1"/>
    <property type="molecule type" value="Genomic_DNA"/>
</dbReference>
<comment type="caution">
    <text evidence="2">The sequence shown here is derived from an EMBL/GenBank/DDBJ whole genome shotgun (WGS) entry which is preliminary data.</text>
</comment>
<accession>A0A8H3HL73</accession>
<evidence type="ECO:0000256" key="1">
    <source>
        <dbReference type="SAM" id="MobiDB-lite"/>
    </source>
</evidence>
<organism evidence="2 3">
    <name type="scientific">Rhizoctonia solani</name>
    <dbReference type="NCBI Taxonomy" id="456999"/>
    <lineage>
        <taxon>Eukaryota</taxon>
        <taxon>Fungi</taxon>
        <taxon>Dikarya</taxon>
        <taxon>Basidiomycota</taxon>
        <taxon>Agaricomycotina</taxon>
        <taxon>Agaricomycetes</taxon>
        <taxon>Cantharellales</taxon>
        <taxon>Ceratobasidiaceae</taxon>
        <taxon>Rhizoctonia</taxon>
    </lineage>
</organism>
<feature type="region of interest" description="Disordered" evidence="1">
    <location>
        <begin position="389"/>
        <end position="412"/>
    </location>
</feature>
<sequence>MSSEQALVTTTRALSTKMADIEKKLTVLEISSASNKVKLDSYESRLDALEKAKEHADSLALVTAAESDAQAKQIDYLQSILQVSNAANQVKLPPGVFDDGEEGVIDTSGEGDEDNVGPLSQADILMEKDPSLRKATLHSLEHLSGVPHFRDLENLIYPQVAEGHPDWPSSSGPNGQKLPLMRLDFSKPFSEAKNWQRVQTWADHIIENGATHTPEAATILGRVSRRVVLAGCRYRFKYLKGELQKKLKAAREAGNRNNAQVDENTGPVDPPVVNLVADDHIDPFLHNQVPATTGTDTYPETPLSDLRSRAKGKCEMRSRQRKGLTEEYKEFKEPKYDSFFTPGAQSDDETEYKFSEGAWIKTGKFISRAPEYESAEHRQCRDAVVTVKDPSERARPVERVRGPSKPGPPRKAESLPWVVREWMVDPEVLAAHPDWVAKGLVVGNGVAWGNASEPTLPSSRKRARKGNSAPIGAAGPGPITEQARNARRMLEEARKRAREIRIEVVGEGNHDAMSVD</sequence>
<dbReference type="AlphaFoldDB" id="A0A8H3HL73"/>
<evidence type="ECO:0000313" key="3">
    <source>
        <dbReference type="Proteomes" id="UP000663850"/>
    </source>
</evidence>
<gene>
    <name evidence="2" type="ORF">RDB_LOCUS124407</name>
</gene>
<protein>
    <submittedName>
        <fullName evidence="2">Uncharacterized protein</fullName>
    </submittedName>
</protein>
<reference evidence="2" key="1">
    <citation type="submission" date="2021-01" db="EMBL/GenBank/DDBJ databases">
        <authorList>
            <person name="Kaushik A."/>
        </authorList>
    </citation>
    <scope>NUCLEOTIDE SEQUENCE</scope>
    <source>
        <strain evidence="2">Type strain: AG8-Rh-89/</strain>
    </source>
</reference>
<name>A0A8H3HL73_9AGAM</name>
<dbReference type="Proteomes" id="UP000663850">
    <property type="component" value="Unassembled WGS sequence"/>
</dbReference>
<evidence type="ECO:0000313" key="2">
    <source>
        <dbReference type="EMBL" id="CAE6526337.1"/>
    </source>
</evidence>
<proteinExistence type="predicted"/>
<feature type="region of interest" description="Disordered" evidence="1">
    <location>
        <begin position="449"/>
        <end position="481"/>
    </location>
</feature>